<accession>A0A444Y3K9</accession>
<evidence type="ECO:0000313" key="1">
    <source>
        <dbReference type="EMBL" id="RYQ96500.1"/>
    </source>
</evidence>
<organism evidence="1 2">
    <name type="scientific">Arachis hypogaea</name>
    <name type="common">Peanut</name>
    <dbReference type="NCBI Taxonomy" id="3818"/>
    <lineage>
        <taxon>Eukaryota</taxon>
        <taxon>Viridiplantae</taxon>
        <taxon>Streptophyta</taxon>
        <taxon>Embryophyta</taxon>
        <taxon>Tracheophyta</taxon>
        <taxon>Spermatophyta</taxon>
        <taxon>Magnoliopsida</taxon>
        <taxon>eudicotyledons</taxon>
        <taxon>Gunneridae</taxon>
        <taxon>Pentapetalae</taxon>
        <taxon>rosids</taxon>
        <taxon>fabids</taxon>
        <taxon>Fabales</taxon>
        <taxon>Fabaceae</taxon>
        <taxon>Papilionoideae</taxon>
        <taxon>50 kb inversion clade</taxon>
        <taxon>dalbergioids sensu lato</taxon>
        <taxon>Dalbergieae</taxon>
        <taxon>Pterocarpus clade</taxon>
        <taxon>Arachis</taxon>
    </lineage>
</organism>
<keyword evidence="2" id="KW-1185">Reference proteome</keyword>
<dbReference type="EMBL" id="SDMP01000018">
    <property type="protein sequence ID" value="RYQ96500.1"/>
    <property type="molecule type" value="Genomic_DNA"/>
</dbReference>
<reference evidence="1 2" key="1">
    <citation type="submission" date="2019-01" db="EMBL/GenBank/DDBJ databases">
        <title>Sequencing of cultivated peanut Arachis hypogaea provides insights into genome evolution and oil improvement.</title>
        <authorList>
            <person name="Chen X."/>
        </authorList>
    </citation>
    <scope>NUCLEOTIDE SEQUENCE [LARGE SCALE GENOMIC DNA]</scope>
    <source>
        <strain evidence="2">cv. Fuhuasheng</strain>
        <tissue evidence="1">Leaves</tissue>
    </source>
</reference>
<name>A0A444Y3K9_ARAHY</name>
<gene>
    <name evidence="1" type="ORF">Ahy_B08g092260</name>
</gene>
<comment type="caution">
    <text evidence="1">The sequence shown here is derived from an EMBL/GenBank/DDBJ whole genome shotgun (WGS) entry which is preliminary data.</text>
</comment>
<dbReference type="Proteomes" id="UP000289738">
    <property type="component" value="Chromosome B08"/>
</dbReference>
<protein>
    <submittedName>
        <fullName evidence="1">Uncharacterized protein</fullName>
    </submittedName>
</protein>
<sequence>MEGARFGELKLEVGMKFNSKYDFIEVVREFTIREGRQINFRRNESYRLASKLVKKIRKYPNLKHGEASDYFKRKCDLDLNKSSLARALSDARNIRLIPAVRELMPGVHHRFCVWHL</sequence>
<dbReference type="AlphaFoldDB" id="A0A444Y3K9"/>
<proteinExistence type="predicted"/>
<evidence type="ECO:0000313" key="2">
    <source>
        <dbReference type="Proteomes" id="UP000289738"/>
    </source>
</evidence>